<dbReference type="InterPro" id="IPR050218">
    <property type="entry name" value="LptD"/>
</dbReference>
<keyword evidence="10" id="KW-1185">Reference proteome</keyword>
<feature type="region of interest" description="Disordered" evidence="5">
    <location>
        <begin position="39"/>
        <end position="99"/>
    </location>
</feature>
<dbReference type="RefSeq" id="WP_150277908.1">
    <property type="nucleotide sequence ID" value="NZ_BMFF01000005.1"/>
</dbReference>
<keyword evidence="2 4" id="KW-0472">Membrane</keyword>
<dbReference type="PANTHER" id="PTHR30189">
    <property type="entry name" value="LPS-ASSEMBLY PROTEIN"/>
    <property type="match status" value="1"/>
</dbReference>
<gene>
    <name evidence="4 9" type="primary">lptD</name>
    <name evidence="9" type="ORF">GCM10007418_27560</name>
</gene>
<evidence type="ECO:0000313" key="10">
    <source>
        <dbReference type="Proteomes" id="UP000638188"/>
    </source>
</evidence>
<comment type="similarity">
    <text evidence="4">Belongs to the LptD family.</text>
</comment>
<comment type="caution">
    <text evidence="4">Lacks conserved residue(s) required for the propagation of feature annotation.</text>
</comment>
<keyword evidence="3 4" id="KW-0998">Cell outer membrane</keyword>
<comment type="subcellular location">
    <subcellularLocation>
        <location evidence="4">Cell outer membrane</location>
    </subcellularLocation>
</comment>
<dbReference type="PANTHER" id="PTHR30189:SF1">
    <property type="entry name" value="LPS-ASSEMBLY PROTEIN LPTD"/>
    <property type="match status" value="1"/>
</dbReference>
<sequence length="885" mass="99231" precursor="true">MANRTPPFRPAFPLLLVSGLLITQPLTSLANTQVDCRPSADGTGWSCEPTAAPANLPPRPVRPTVADPAPEPTQDRREAVVQTAPARPARSASLPAAEMDWVPRDQLNDEQRAQIASYCGGAYVEPPREGRDDATPFDQLPIYASADSSRFEQGTQTGTLEGDVLLSQGRLQAQSNLASFDQPNNQILLDGNVRLRDQGVLVTGDKASMQIDSGEARIDQVNYVVHDARARGTAAKLMRRDDAVIVLTEGTYTTCEPGENTWALHSDDIELDREKGWGEARHVTLRVKDVPVFYTPYLYFPLDDRRQTGLLAPSMSNSTDNGTELVTPYYFNLAPNYDATLYPRLMSRRGLQMEGDFRYMRPDELTVLSASFLDDREYDENRWLYGVNHEGGLASRIVTEVDYTNISDPFYFQDLNSSLDTRSGTFVNQRAAVTYRGDSWSLRGTLHAYELATIASLTPYQRLPQLRLNGSNYLAGSGFKLDYRAEYSYFDRDLENGTITGEDGITFAEPDENLVGLQRATGHRVSVSPAISYPWRNSWAFVTPGARVQSVYYDLEFDDRAADPFDYDGADTNPSSTIPVASLDAGLYFDRDTSWFGNSLRQTLEPRAFYLYAPYKDQSDQPLFDTNANTFSYNSLFRDDRFSGNDRTGDANQLALGVTSRALETNGLERARASLGQVFYFEDRRVQLLDNQGTSAEDETESSSAYAAEAMYRINQAWRVRGNVLWDPDNSRNGAGSLIANYQPGNGKVFNAGYRYRNRINTFDSLTGNFLSDLDQRIDQSDLSFMWPLNPQWSVIGRWQHDFAGDRTLEAFGGLEYDSCCWKLRFINRYWLDYNERESVANDTGNTGIFLQIVLKGLGSVTGNRVESLLDEGIPGYRERENNGF</sequence>
<dbReference type="InterPro" id="IPR020889">
    <property type="entry name" value="LipoPS_assembly_LptD"/>
</dbReference>
<feature type="domain" description="LPS-assembly protein LptD central" evidence="8">
    <location>
        <begin position="282"/>
        <end position="360"/>
    </location>
</feature>
<dbReference type="InterPro" id="IPR007543">
    <property type="entry name" value="LptD_C"/>
</dbReference>
<dbReference type="HAMAP" id="MF_01411">
    <property type="entry name" value="LPS_assembly_LptD"/>
    <property type="match status" value="1"/>
</dbReference>
<evidence type="ECO:0000256" key="3">
    <source>
        <dbReference type="ARBA" id="ARBA00023237"/>
    </source>
</evidence>
<accession>A0ABQ1PYJ0</accession>
<dbReference type="Pfam" id="PF19838">
    <property type="entry name" value="LptD_2"/>
    <property type="match status" value="1"/>
</dbReference>
<feature type="compositionally biased region" description="Low complexity" evidence="5">
    <location>
        <begin position="84"/>
        <end position="97"/>
    </location>
</feature>
<organism evidence="9 10">
    <name type="scientific">Halopseudomonas salina</name>
    <dbReference type="NCBI Taxonomy" id="1323744"/>
    <lineage>
        <taxon>Bacteria</taxon>
        <taxon>Pseudomonadati</taxon>
        <taxon>Pseudomonadota</taxon>
        <taxon>Gammaproteobacteria</taxon>
        <taxon>Pseudomonadales</taxon>
        <taxon>Pseudomonadaceae</taxon>
        <taxon>Halopseudomonas</taxon>
    </lineage>
</organism>
<evidence type="ECO:0000256" key="1">
    <source>
        <dbReference type="ARBA" id="ARBA00022729"/>
    </source>
</evidence>
<reference evidence="10" key="1">
    <citation type="journal article" date="2019" name="Int. J. Syst. Evol. Microbiol.">
        <title>The Global Catalogue of Microorganisms (GCM) 10K type strain sequencing project: providing services to taxonomists for standard genome sequencing and annotation.</title>
        <authorList>
            <consortium name="The Broad Institute Genomics Platform"/>
            <consortium name="The Broad Institute Genome Sequencing Center for Infectious Disease"/>
            <person name="Wu L."/>
            <person name="Ma J."/>
        </authorList>
    </citation>
    <scope>NUCLEOTIDE SEQUENCE [LARGE SCALE GENOMIC DNA]</scope>
    <source>
        <strain evidence="10">CGMCC 1.12482</strain>
    </source>
</reference>
<dbReference type="EMBL" id="BMFF01000005">
    <property type="protein sequence ID" value="GGD07012.1"/>
    <property type="molecule type" value="Genomic_DNA"/>
</dbReference>
<dbReference type="Pfam" id="PF03968">
    <property type="entry name" value="LptD_N"/>
    <property type="match status" value="1"/>
</dbReference>
<evidence type="ECO:0000256" key="5">
    <source>
        <dbReference type="SAM" id="MobiDB-lite"/>
    </source>
</evidence>
<comment type="subunit">
    <text evidence="4">Component of the lipopolysaccharide transport and assembly complex. Interacts with LptE and LptA.</text>
</comment>
<dbReference type="InterPro" id="IPR045659">
    <property type="entry name" value="LptD_2"/>
</dbReference>
<evidence type="ECO:0000259" key="8">
    <source>
        <dbReference type="Pfam" id="PF19838"/>
    </source>
</evidence>
<feature type="signal peptide" evidence="4">
    <location>
        <begin position="1"/>
        <end position="30"/>
    </location>
</feature>
<feature type="chain" id="PRO_5044916470" description="LPS-assembly protein LptD" evidence="4">
    <location>
        <begin position="31"/>
        <end position="885"/>
    </location>
</feature>
<comment type="function">
    <text evidence="4">Together with LptE, is involved in the assembly of lipopolysaccharide (LPS) at the surface of the outer membrane.</text>
</comment>
<dbReference type="Pfam" id="PF04453">
    <property type="entry name" value="LptD"/>
    <property type="match status" value="1"/>
</dbReference>
<dbReference type="Proteomes" id="UP000638188">
    <property type="component" value="Unassembled WGS sequence"/>
</dbReference>
<proteinExistence type="inferred from homology"/>
<evidence type="ECO:0000259" key="7">
    <source>
        <dbReference type="Pfam" id="PF04453"/>
    </source>
</evidence>
<evidence type="ECO:0000259" key="6">
    <source>
        <dbReference type="Pfam" id="PF03968"/>
    </source>
</evidence>
<keyword evidence="1 4" id="KW-0732">Signal</keyword>
<feature type="domain" description="Organic solvent tolerance-like N-terminal" evidence="6">
    <location>
        <begin position="138"/>
        <end position="214"/>
    </location>
</feature>
<protein>
    <recommendedName>
        <fullName evidence="4">LPS-assembly protein LptD</fullName>
    </recommendedName>
</protein>
<evidence type="ECO:0000313" key="9">
    <source>
        <dbReference type="EMBL" id="GGD07012.1"/>
    </source>
</evidence>
<evidence type="ECO:0000256" key="2">
    <source>
        <dbReference type="ARBA" id="ARBA00023136"/>
    </source>
</evidence>
<name>A0ABQ1PYJ0_9GAMM</name>
<dbReference type="InterPro" id="IPR005653">
    <property type="entry name" value="OstA-like_N"/>
</dbReference>
<comment type="caution">
    <text evidence="9">The sequence shown here is derived from an EMBL/GenBank/DDBJ whole genome shotgun (WGS) entry which is preliminary data.</text>
</comment>
<feature type="domain" description="LptD C-terminal" evidence="7">
    <location>
        <begin position="381"/>
        <end position="793"/>
    </location>
</feature>
<evidence type="ECO:0000256" key="4">
    <source>
        <dbReference type="HAMAP-Rule" id="MF_01411"/>
    </source>
</evidence>